<dbReference type="EMBL" id="MCFI01000005">
    <property type="protein sequence ID" value="ORY84756.1"/>
    <property type="molecule type" value="Genomic_DNA"/>
</dbReference>
<keyword evidence="4" id="KW-1185">Reference proteome</keyword>
<name>A0A1Y2FNH3_PROLT</name>
<dbReference type="RefSeq" id="XP_040726539.1">
    <property type="nucleotide sequence ID" value="XM_040866618.1"/>
</dbReference>
<keyword evidence="2" id="KW-1133">Transmembrane helix</keyword>
<comment type="caution">
    <text evidence="3">The sequence shown here is derived from an EMBL/GenBank/DDBJ whole genome shotgun (WGS) entry which is preliminary data.</text>
</comment>
<evidence type="ECO:0000313" key="4">
    <source>
        <dbReference type="Proteomes" id="UP000193685"/>
    </source>
</evidence>
<organism evidence="3 4">
    <name type="scientific">Protomyces lactucae-debilis</name>
    <dbReference type="NCBI Taxonomy" id="2754530"/>
    <lineage>
        <taxon>Eukaryota</taxon>
        <taxon>Fungi</taxon>
        <taxon>Dikarya</taxon>
        <taxon>Ascomycota</taxon>
        <taxon>Taphrinomycotina</taxon>
        <taxon>Taphrinomycetes</taxon>
        <taxon>Taphrinales</taxon>
        <taxon>Protomycetaceae</taxon>
        <taxon>Protomyces</taxon>
    </lineage>
</organism>
<evidence type="ECO:0000313" key="3">
    <source>
        <dbReference type="EMBL" id="ORY84756.1"/>
    </source>
</evidence>
<dbReference type="OMA" id="WDYALEY"/>
<evidence type="ECO:0000256" key="1">
    <source>
        <dbReference type="SAM" id="MobiDB-lite"/>
    </source>
</evidence>
<keyword evidence="2" id="KW-0472">Membrane</keyword>
<sequence length="335" mass="37534">MPSLPVLPSKPASLRNDSAVQALYTKATHEYLDRDFASAVATLRTAHQQPQGKYARKVWLLYMAVLDSTCSLDASGLKDQFGREGSSVQARLQEGTLWDETYARFDGKPPFDVMASLIMSSVRHLQDPTQLQRRVEDYLSTLEPETSAYEQTMELYALHVLPKCKEWDYALEYIASSDIAQEKKDAWTQAIGDIQDAEVSASVAALREEEERVRLEKEERRRRKKRKGASTAGSSNKGRSASTTTEPAATAATRPEDADDETSVTQDKARAAAIPVSAVRRLLDRLALPNMRLLRAVMLLLLVLAACLRFLRGRSLLLLRKIWQTLEMAVKVSYI</sequence>
<dbReference type="GeneID" id="63783217"/>
<accession>A0A1Y2FNH3</accession>
<feature type="transmembrane region" description="Helical" evidence="2">
    <location>
        <begin position="293"/>
        <end position="311"/>
    </location>
</feature>
<dbReference type="STRING" id="56484.A0A1Y2FNH3"/>
<feature type="region of interest" description="Disordered" evidence="1">
    <location>
        <begin position="208"/>
        <end position="266"/>
    </location>
</feature>
<proteinExistence type="predicted"/>
<protein>
    <submittedName>
        <fullName evidence="3">Uncharacterized protein</fullName>
    </submittedName>
</protein>
<evidence type="ECO:0000256" key="2">
    <source>
        <dbReference type="SAM" id="Phobius"/>
    </source>
</evidence>
<reference evidence="3 4" key="1">
    <citation type="submission" date="2016-07" db="EMBL/GenBank/DDBJ databases">
        <title>Pervasive Adenine N6-methylation of Active Genes in Fungi.</title>
        <authorList>
            <consortium name="DOE Joint Genome Institute"/>
            <person name="Mondo S.J."/>
            <person name="Dannebaum R.O."/>
            <person name="Kuo R.C."/>
            <person name="Labutti K."/>
            <person name="Haridas S."/>
            <person name="Kuo A."/>
            <person name="Salamov A."/>
            <person name="Ahrendt S.R."/>
            <person name="Lipzen A."/>
            <person name="Sullivan W."/>
            <person name="Andreopoulos W.B."/>
            <person name="Clum A."/>
            <person name="Lindquist E."/>
            <person name="Daum C."/>
            <person name="Ramamoorthy G.K."/>
            <person name="Gryganskyi A."/>
            <person name="Culley D."/>
            <person name="Magnuson J.K."/>
            <person name="James T.Y."/>
            <person name="O'Malley M.A."/>
            <person name="Stajich J.E."/>
            <person name="Spatafora J.W."/>
            <person name="Visel A."/>
            <person name="Grigoriev I.V."/>
        </authorList>
    </citation>
    <scope>NUCLEOTIDE SEQUENCE [LARGE SCALE GENOMIC DNA]</scope>
    <source>
        <strain evidence="3 4">12-1054</strain>
    </source>
</reference>
<feature type="compositionally biased region" description="Basic and acidic residues" evidence="1">
    <location>
        <begin position="208"/>
        <end position="219"/>
    </location>
</feature>
<keyword evidence="2" id="KW-0812">Transmembrane</keyword>
<dbReference type="Proteomes" id="UP000193685">
    <property type="component" value="Unassembled WGS sequence"/>
</dbReference>
<gene>
    <name evidence="3" type="ORF">BCR37DRAFT_250351</name>
</gene>
<dbReference type="OrthoDB" id="3981028at2759"/>
<dbReference type="AlphaFoldDB" id="A0A1Y2FNH3"/>
<feature type="compositionally biased region" description="Low complexity" evidence="1">
    <location>
        <begin position="239"/>
        <end position="253"/>
    </location>
</feature>